<dbReference type="Pfam" id="PF13458">
    <property type="entry name" value="Peripla_BP_6"/>
    <property type="match status" value="1"/>
</dbReference>
<comment type="similarity">
    <text evidence="1">Belongs to the leucine-binding protein family.</text>
</comment>
<evidence type="ECO:0000313" key="7">
    <source>
        <dbReference type="Proteomes" id="UP000184096"/>
    </source>
</evidence>
<evidence type="ECO:0000259" key="5">
    <source>
        <dbReference type="Pfam" id="PF13458"/>
    </source>
</evidence>
<feature type="domain" description="Leucine-binding protein" evidence="5">
    <location>
        <begin position="33"/>
        <end position="373"/>
    </location>
</feature>
<evidence type="ECO:0000256" key="4">
    <source>
        <dbReference type="SAM" id="SignalP"/>
    </source>
</evidence>
<gene>
    <name evidence="6" type="ORF">SAMN05444170_6376</name>
</gene>
<dbReference type="InterPro" id="IPR051010">
    <property type="entry name" value="BCAA_transport"/>
</dbReference>
<dbReference type="SUPFAM" id="SSF53822">
    <property type="entry name" value="Periplasmic binding protein-like I"/>
    <property type="match status" value="1"/>
</dbReference>
<keyword evidence="3" id="KW-0813">Transport</keyword>
<reference evidence="7" key="1">
    <citation type="submission" date="2016-11" db="EMBL/GenBank/DDBJ databases">
        <authorList>
            <person name="Varghese N."/>
            <person name="Submissions S."/>
        </authorList>
    </citation>
    <scope>NUCLEOTIDE SEQUENCE [LARGE SCALE GENOMIC DNA]</scope>
    <source>
        <strain evidence="7">GAS401</strain>
    </source>
</reference>
<accession>A0A1M7URQ0</accession>
<protein>
    <submittedName>
        <fullName evidence="6">Amino acid/amide ABC transporter substrate-binding protein, HAAT family</fullName>
    </submittedName>
</protein>
<dbReference type="PANTHER" id="PTHR30483">
    <property type="entry name" value="LEUCINE-SPECIFIC-BINDING PROTEIN"/>
    <property type="match status" value="1"/>
</dbReference>
<dbReference type="CDD" id="cd06327">
    <property type="entry name" value="PBP1_SBP-like"/>
    <property type="match status" value="1"/>
</dbReference>
<organism evidence="6 7">
    <name type="scientific">Bradyrhizobium erythrophlei</name>
    <dbReference type="NCBI Taxonomy" id="1437360"/>
    <lineage>
        <taxon>Bacteria</taxon>
        <taxon>Pseudomonadati</taxon>
        <taxon>Pseudomonadota</taxon>
        <taxon>Alphaproteobacteria</taxon>
        <taxon>Hyphomicrobiales</taxon>
        <taxon>Nitrobacteraceae</taxon>
        <taxon>Bradyrhizobium</taxon>
    </lineage>
</organism>
<evidence type="ECO:0000256" key="3">
    <source>
        <dbReference type="ARBA" id="ARBA00022970"/>
    </source>
</evidence>
<keyword evidence="2 4" id="KW-0732">Signal</keyword>
<dbReference type="AlphaFoldDB" id="A0A1M7URQ0"/>
<dbReference type="RefSeq" id="WP_072824041.1">
    <property type="nucleotide sequence ID" value="NZ_LT670849.1"/>
</dbReference>
<evidence type="ECO:0000256" key="1">
    <source>
        <dbReference type="ARBA" id="ARBA00010062"/>
    </source>
</evidence>
<dbReference type="EMBL" id="LT670849">
    <property type="protein sequence ID" value="SHN85629.1"/>
    <property type="molecule type" value="Genomic_DNA"/>
</dbReference>
<dbReference type="InterPro" id="IPR028082">
    <property type="entry name" value="Peripla_BP_I"/>
</dbReference>
<feature type="signal peptide" evidence="4">
    <location>
        <begin position="1"/>
        <end position="28"/>
    </location>
</feature>
<feature type="chain" id="PRO_5012116437" evidence="4">
    <location>
        <begin position="29"/>
        <end position="410"/>
    </location>
</feature>
<dbReference type="PANTHER" id="PTHR30483:SF6">
    <property type="entry name" value="PERIPLASMIC BINDING PROTEIN OF ABC TRANSPORTER FOR NATURAL AMINO ACIDS"/>
    <property type="match status" value="1"/>
</dbReference>
<proteinExistence type="inferred from homology"/>
<dbReference type="GO" id="GO:0006865">
    <property type="term" value="P:amino acid transport"/>
    <property type="evidence" value="ECO:0007669"/>
    <property type="project" value="UniProtKB-KW"/>
</dbReference>
<dbReference type="Gene3D" id="3.40.50.2300">
    <property type="match status" value="2"/>
</dbReference>
<keyword evidence="7" id="KW-1185">Reference proteome</keyword>
<name>A0A1M7URQ0_9BRAD</name>
<sequence length="410" mass="43516">MAIAFARRSAALLAVMGIGLVAATAVQADDKVVKIGVLTDMASLYADINGPNTLMAVKMAVEDSGLAAKGWKIDVIGGDHQNKPDIGVSIARQWIDTEKVDLVEDTPNSGVALAVSNLVKEKNSILLNSGAATADLTGKACNANTISYTYDTYMLANGTGEALTKAGGNTWFFMTADYAFGAALERDTTAVVTANGGKVLGGIKHPLNTSDFSSFLLQAQSSKAKVIGLANAGGDTTNAIKQASEFGITAGGQKLAALLLFINDVHSLGLKTAQGLTFTESFYWDMNDATRAWSKRFAERANNHAMPSMNQAGSYTGILHYLKALEALGGNPHDGAKVVARMKEIPTDDPLFGKGVLRADGRRLIPAYLFEVKKPEESKYPWDYYKLVATIAPEDAAKPLSQSDCPLVKK</sequence>
<evidence type="ECO:0000256" key="2">
    <source>
        <dbReference type="ARBA" id="ARBA00022729"/>
    </source>
</evidence>
<evidence type="ECO:0000313" key="6">
    <source>
        <dbReference type="EMBL" id="SHN85629.1"/>
    </source>
</evidence>
<dbReference type="OrthoDB" id="5794591at2"/>
<keyword evidence="3" id="KW-0029">Amino-acid transport</keyword>
<dbReference type="InterPro" id="IPR028081">
    <property type="entry name" value="Leu-bd"/>
</dbReference>
<dbReference type="Proteomes" id="UP000184096">
    <property type="component" value="Chromosome I"/>
</dbReference>